<dbReference type="SUPFAM" id="SSF51197">
    <property type="entry name" value="Clavaminate synthase-like"/>
    <property type="match status" value="1"/>
</dbReference>
<dbReference type="AlphaFoldDB" id="A0A5E8GX96"/>
<dbReference type="Proteomes" id="UP000004703">
    <property type="component" value="Chromosome"/>
</dbReference>
<comment type="caution">
    <text evidence="1">The sequence shown here is derived from an EMBL/GenBank/DDBJ whole genome shotgun (WGS) entry which is preliminary data.</text>
</comment>
<evidence type="ECO:0000313" key="2">
    <source>
        <dbReference type="Proteomes" id="UP000004703"/>
    </source>
</evidence>
<accession>A0A5E8GX96</accession>
<reference evidence="1 2" key="2">
    <citation type="submission" date="2013-04" db="EMBL/GenBank/DDBJ databases">
        <authorList>
            <person name="Fiebig A."/>
            <person name="Pradella S."/>
            <person name="Wagner-Doebler I."/>
        </authorList>
    </citation>
    <scope>NUCLEOTIDE SEQUENCE [LARGE SCALE GENOMIC DNA]</scope>
    <source>
        <strain evidence="2">DSM 17067 / NCIMB 14079 / DFL-11</strain>
    </source>
</reference>
<gene>
    <name evidence="1" type="ORF">SADFL11_1915</name>
</gene>
<sequence length="430" mass="47499">MGSAQGHQVVEQADVNDFWRAFHRDNWEKRPGVFHGAFSDPANAACDIVPALKAAASAWRAGESTNFGIWINGRRPELEYQRFFIADGDTTVEDYVDRIIAEPDVDELCFTHFNLQSYSPMLWFRARDFLHGLLPLTGLPMDEIDLDIFTGRYARTPGGIHTDAASTFMCVLQGTKRMYVWPADYFDDKDVAIAGEGAVRTIVDSDYGAFMDDATELVGGPGDVLYWPSTAWHISVPNVSDAFSLVLNIGLFFSQKPAPMFGSVFDELVGSYFDDRFQWGDTYTFSREQAQQMATGLPGQEAEAARLLSAPGIGEMVEHAMAERWLQRVSAGGFRRIPPRSRVPEDAEEISVNPRFPILYRATGEHLTVAANGHLLQAPNTAAHLAAIALLNDGGIHEIPDLAEKCATSGDFVDAAALRNFLIDLKSCHL</sequence>
<protein>
    <recommendedName>
        <fullName evidence="3">JmjC domain-containing protein</fullName>
    </recommendedName>
</protein>
<dbReference type="RefSeq" id="WP_008191884.1">
    <property type="nucleotide sequence ID" value="NZ_CM011002.1"/>
</dbReference>
<name>A0A5E8GX96_ROSAD</name>
<proteinExistence type="predicted"/>
<evidence type="ECO:0008006" key="3">
    <source>
        <dbReference type="Google" id="ProtNLM"/>
    </source>
</evidence>
<dbReference type="EMBL" id="ACCU02000003">
    <property type="protein sequence ID" value="EEE44627.1"/>
    <property type="molecule type" value="Genomic_DNA"/>
</dbReference>
<dbReference type="Gene3D" id="2.60.120.650">
    <property type="entry name" value="Cupin"/>
    <property type="match status" value="1"/>
</dbReference>
<organism evidence="1 2">
    <name type="scientific">Roseibium alexandrii (strain DSM 17067 / NCIMB 14079 / DFL-11)</name>
    <name type="common">Labrenzia alexandrii</name>
    <dbReference type="NCBI Taxonomy" id="244592"/>
    <lineage>
        <taxon>Bacteria</taxon>
        <taxon>Pseudomonadati</taxon>
        <taxon>Pseudomonadota</taxon>
        <taxon>Alphaproteobacteria</taxon>
        <taxon>Hyphomicrobiales</taxon>
        <taxon>Stappiaceae</taxon>
        <taxon>Roseibium</taxon>
    </lineage>
</organism>
<evidence type="ECO:0000313" key="1">
    <source>
        <dbReference type="EMBL" id="EEE44627.1"/>
    </source>
</evidence>
<reference evidence="1 2" key="1">
    <citation type="submission" date="2008-01" db="EMBL/GenBank/DDBJ databases">
        <authorList>
            <person name="Wagner-Dobler I."/>
            <person name="Ferriera S."/>
            <person name="Johnson J."/>
            <person name="Kravitz S."/>
            <person name="Beeson K."/>
            <person name="Sutton G."/>
            <person name="Rogers Y.-H."/>
            <person name="Friedman R."/>
            <person name="Frazier M."/>
            <person name="Venter J.C."/>
        </authorList>
    </citation>
    <scope>NUCLEOTIDE SEQUENCE [LARGE SCALE GENOMIC DNA]</scope>
    <source>
        <strain evidence="2">DSM 17067 / NCIMB 14079 / DFL-11</strain>
    </source>
</reference>